<evidence type="ECO:0000259" key="3">
    <source>
        <dbReference type="PROSITE" id="PS50891"/>
    </source>
</evidence>
<dbReference type="GO" id="GO:0005634">
    <property type="term" value="C:nucleus"/>
    <property type="evidence" value="ECO:0007669"/>
    <property type="project" value="TreeGrafter"/>
</dbReference>
<evidence type="ECO:0000313" key="4">
    <source>
        <dbReference type="EMBL" id="PUZ68467.1"/>
    </source>
</evidence>
<keyword evidence="5" id="KW-1185">Reference proteome</keyword>
<evidence type="ECO:0000313" key="5">
    <source>
        <dbReference type="Proteomes" id="UP000244336"/>
    </source>
</evidence>
<dbReference type="GO" id="GO:0009755">
    <property type="term" value="P:hormone-mediated signaling pathway"/>
    <property type="evidence" value="ECO:0007669"/>
    <property type="project" value="TreeGrafter"/>
</dbReference>
<comment type="similarity">
    <text evidence="1">Belongs to the LOB domain-containing protein family.</text>
</comment>
<evidence type="ECO:0000256" key="2">
    <source>
        <dbReference type="SAM" id="MobiDB-lite"/>
    </source>
</evidence>
<dbReference type="AlphaFoldDB" id="A0A2T7EKV5"/>
<dbReference type="Pfam" id="PF03195">
    <property type="entry name" value="LOB"/>
    <property type="match status" value="1"/>
</dbReference>
<dbReference type="Gramene" id="PUZ68467">
    <property type="protein sequence ID" value="PUZ68467"/>
    <property type="gene ID" value="GQ55_2G030800"/>
</dbReference>
<organism evidence="4 5">
    <name type="scientific">Panicum hallii var. hallii</name>
    <dbReference type="NCBI Taxonomy" id="1504633"/>
    <lineage>
        <taxon>Eukaryota</taxon>
        <taxon>Viridiplantae</taxon>
        <taxon>Streptophyta</taxon>
        <taxon>Embryophyta</taxon>
        <taxon>Tracheophyta</taxon>
        <taxon>Spermatophyta</taxon>
        <taxon>Magnoliopsida</taxon>
        <taxon>Liliopsida</taxon>
        <taxon>Poales</taxon>
        <taxon>Poaceae</taxon>
        <taxon>PACMAD clade</taxon>
        <taxon>Panicoideae</taxon>
        <taxon>Panicodae</taxon>
        <taxon>Paniceae</taxon>
        <taxon>Panicinae</taxon>
        <taxon>Panicum</taxon>
        <taxon>Panicum sect. Panicum</taxon>
    </lineage>
</organism>
<dbReference type="PROSITE" id="PS50891">
    <property type="entry name" value="LOB"/>
    <property type="match status" value="1"/>
</dbReference>
<dbReference type="PANTHER" id="PTHR31529">
    <property type="entry name" value="LOB DOMAIN CONTAINING PROTEIN"/>
    <property type="match status" value="1"/>
</dbReference>
<protein>
    <recommendedName>
        <fullName evidence="3">LOB domain-containing protein</fullName>
    </recommendedName>
</protein>
<feature type="domain" description="LOB" evidence="3">
    <location>
        <begin position="21"/>
        <end position="125"/>
    </location>
</feature>
<proteinExistence type="inferred from homology"/>
<reference evidence="4 5" key="1">
    <citation type="submission" date="2018-04" db="EMBL/GenBank/DDBJ databases">
        <title>WGS assembly of Panicum hallii var. hallii HAL2.</title>
        <authorList>
            <person name="Lovell J."/>
            <person name="Jenkins J."/>
            <person name="Lowry D."/>
            <person name="Mamidi S."/>
            <person name="Sreedasyam A."/>
            <person name="Weng X."/>
            <person name="Barry K."/>
            <person name="Bonette J."/>
            <person name="Campitelli B."/>
            <person name="Daum C."/>
            <person name="Gordon S."/>
            <person name="Gould B."/>
            <person name="Lipzen A."/>
            <person name="MacQueen A."/>
            <person name="Palacio-Mejia J."/>
            <person name="Plott C."/>
            <person name="Shakirov E."/>
            <person name="Shu S."/>
            <person name="Yoshinaga Y."/>
            <person name="Zane M."/>
            <person name="Rokhsar D."/>
            <person name="Grimwood J."/>
            <person name="Schmutz J."/>
            <person name="Juenger T."/>
        </authorList>
    </citation>
    <scope>NUCLEOTIDE SEQUENCE [LARGE SCALE GENOMIC DNA]</scope>
    <source>
        <strain evidence="5">cv. HAL2</strain>
    </source>
</reference>
<dbReference type="GO" id="GO:0045893">
    <property type="term" value="P:positive regulation of DNA-templated transcription"/>
    <property type="evidence" value="ECO:0007669"/>
    <property type="project" value="TreeGrafter"/>
</dbReference>
<dbReference type="PANTHER" id="PTHR31529:SF4">
    <property type="entry name" value="LOB DOMAIN-CONTAINING PROTEIN 30"/>
    <property type="match status" value="1"/>
</dbReference>
<name>A0A2T7EKV5_9POAL</name>
<feature type="region of interest" description="Disordered" evidence="2">
    <location>
        <begin position="619"/>
        <end position="649"/>
    </location>
</feature>
<gene>
    <name evidence="4" type="ORF">GQ55_2G030800</name>
</gene>
<dbReference type="OrthoDB" id="670878at2759"/>
<dbReference type="Proteomes" id="UP000244336">
    <property type="component" value="Chromosome 2"/>
</dbReference>
<dbReference type="InterPro" id="IPR004883">
    <property type="entry name" value="LOB"/>
</dbReference>
<feature type="region of interest" description="Disordered" evidence="2">
    <location>
        <begin position="243"/>
        <end position="322"/>
    </location>
</feature>
<accession>A0A2T7EKV5</accession>
<evidence type="ECO:0000256" key="1">
    <source>
        <dbReference type="ARBA" id="ARBA00005474"/>
    </source>
</evidence>
<sequence>MPEDEVEVVPWTAAAQPAAQVPCGACRTLRRRCVPGCVFAPYFPAEGDEPSRFAAVHRVFGASNAVRMLEDVERPGERRRAAETLVEEALARVRDPALGCLSYVAVLQMLNEKAREQVDAVRAEIAAEFGPEAASEPVDIQAAGPEVELEAKAQAERALAHAREQDAKMLAARRAVDRKWRQLRQAARRAAEERLRLPGGRWQDTNNQMAETENTAAAAAAAAAGESSSEQTMLTPQAAAVTELDSPEGNGHPQESAPAAAANQHRYLASQHAGAEQGIPEGYGHGQLHQLMAETQQSTAGAEASREEALTSEQAPAAALQHHDSATTQLDGTGTSFLDRHQVAAAGELSKKLDTMIRRFAAAQQYDDPAAARYAWMGPDVSSRLQQPPQPQDTVPQVAEARQEAATAEVASDQDLMMMLVPQIAEAEAAAEQDVMMQLLAAGAPQYDDLASQYDDDTEVDITLGYGHRDMYQQTVQQLAAAAKVAREQDIMAHIATAELSREQEMIMRQASQPEMTILLQAAAAQYSDTELDIWLGQGHPYRHRPTVQELETNTTTVQQLEPSTTTVQQVGGYMDGEHGSDSGVTVAFQLPRSAEAAPFLVEQEPPPQGQTASALGLEVDSSLPPLPPSLGGPHGQQSTDGGDEDQCSDLTEYLFY</sequence>
<dbReference type="EMBL" id="CM009750">
    <property type="protein sequence ID" value="PUZ68467.1"/>
    <property type="molecule type" value="Genomic_DNA"/>
</dbReference>